<dbReference type="InterPro" id="IPR058636">
    <property type="entry name" value="Beta-barrel_YknX"/>
</dbReference>
<comment type="similarity">
    <text evidence="1">Belongs to the membrane fusion protein (MFP) (TC 8.A.1) family.</text>
</comment>
<dbReference type="Pfam" id="PF25989">
    <property type="entry name" value="YknX_C"/>
    <property type="match status" value="1"/>
</dbReference>
<reference evidence="6 7" key="1">
    <citation type="journal article" date="2011" name="ISME J.">
        <title>Community ecology of hot spring cyanobacterial mats: predominant populations and their functional potential.</title>
        <authorList>
            <person name="Klatt C.G."/>
            <person name="Wood J.M."/>
            <person name="Rusch D.B."/>
            <person name="Bateson M.M."/>
            <person name="Hamamura N."/>
            <person name="Heidelberg J.F."/>
            <person name="Grossman A.R."/>
            <person name="Bhaya D."/>
            <person name="Cohan F.M."/>
            <person name="Kuhl M."/>
            <person name="Bryant D.A."/>
            <person name="Ward D.M."/>
        </authorList>
    </citation>
    <scope>NUCLEOTIDE SEQUENCE [LARGE SCALE GENOMIC DNA]</scope>
    <source>
        <strain evidence="6">OS</strain>
    </source>
</reference>
<dbReference type="InterPro" id="IPR006143">
    <property type="entry name" value="RND_pump_MFP"/>
</dbReference>
<dbReference type="PANTHER" id="PTHR30469">
    <property type="entry name" value="MULTIDRUG RESISTANCE PROTEIN MDTA"/>
    <property type="match status" value="1"/>
</dbReference>
<feature type="domain" description="Multidrug export protein EmrA/FarA alpha-helical hairpin" evidence="3">
    <location>
        <begin position="104"/>
        <end position="171"/>
    </location>
</feature>
<dbReference type="PANTHER" id="PTHR30469:SF15">
    <property type="entry name" value="HLYD FAMILY OF SECRETION PROTEINS"/>
    <property type="match status" value="1"/>
</dbReference>
<dbReference type="Gene3D" id="2.40.30.170">
    <property type="match status" value="1"/>
</dbReference>
<dbReference type="Gene3D" id="1.10.287.470">
    <property type="entry name" value="Helix hairpin bin"/>
    <property type="match status" value="1"/>
</dbReference>
<comment type="caution">
    <text evidence="6">The sequence shown here is derived from an EMBL/GenBank/DDBJ whole genome shotgun (WGS) entry which is preliminary data.</text>
</comment>
<dbReference type="Gene3D" id="2.40.50.100">
    <property type="match status" value="1"/>
</dbReference>
<dbReference type="Pfam" id="PF25990">
    <property type="entry name" value="Beta-barrel_YknX"/>
    <property type="match status" value="1"/>
</dbReference>
<feature type="domain" description="YknX-like beta-barrel" evidence="5">
    <location>
        <begin position="203"/>
        <end position="270"/>
    </location>
</feature>
<keyword evidence="2" id="KW-0812">Transmembrane</keyword>
<organism evidence="6 7">
    <name type="scientific">Candidatus Thermochlorobacter aerophilus</name>
    <dbReference type="NCBI Taxonomy" id="1868324"/>
    <lineage>
        <taxon>Bacteria</taxon>
        <taxon>Pseudomonadati</taxon>
        <taxon>Chlorobiota</taxon>
        <taxon>Chlorobiia</taxon>
        <taxon>Chlorobiales</taxon>
        <taxon>Candidatus Thermochlorobacteriaceae</taxon>
        <taxon>Candidatus Thermochlorobacter</taxon>
    </lineage>
</organism>
<feature type="domain" description="YknX-like C-terminal permuted SH3-like" evidence="4">
    <location>
        <begin position="285"/>
        <end position="352"/>
    </location>
</feature>
<evidence type="ECO:0000313" key="7">
    <source>
        <dbReference type="Proteomes" id="UP000266389"/>
    </source>
</evidence>
<dbReference type="SUPFAM" id="SSF111369">
    <property type="entry name" value="HlyD-like secretion proteins"/>
    <property type="match status" value="1"/>
</dbReference>
<evidence type="ECO:0000256" key="1">
    <source>
        <dbReference type="ARBA" id="ARBA00009477"/>
    </source>
</evidence>
<accession>A0A395LZE2</accession>
<dbReference type="Proteomes" id="UP000266389">
    <property type="component" value="Unassembled WGS sequence"/>
</dbReference>
<dbReference type="InterPro" id="IPR058633">
    <property type="entry name" value="EmrA/FarA_HH"/>
</dbReference>
<feature type="transmembrane region" description="Helical" evidence="2">
    <location>
        <begin position="7"/>
        <end position="25"/>
    </location>
</feature>
<gene>
    <name evidence="6" type="ORF">D0433_08680</name>
</gene>
<evidence type="ECO:0000313" key="6">
    <source>
        <dbReference type="EMBL" id="RFM23885.1"/>
    </source>
</evidence>
<evidence type="ECO:0000259" key="4">
    <source>
        <dbReference type="Pfam" id="PF25989"/>
    </source>
</evidence>
<sequence>MKTLRTLRNLGIGIAVLAGIVAVLLNNKAKSDAKAAKSQETEKAVSVSVVTVGKTTLSRTLSLIGTITANNDVAIVSETSGRVVAIGAKVGDYKPAGSVIAQVDDELKLANFKSAEVAYEKAKKDLERYEALLKEGGISDAQVESARLNFKSAEAQYIVARRQLQDTRITTPISGIVTERRVDIGSVVSNGMVVANVVDIAKLKVKVNVAEKDVFKLKAGEEVEVTTDVYPNVKFKGVIASISAKGDEAHTYPVEITLNNSKEYPLKAGMFGRVHFTSLGERQTLAIPREALLGSVRSARVFVAENGVARLRPITVGQEVGKMLEVLEGLQEGELVIVSGQNNLRDGYAINVINN</sequence>
<evidence type="ECO:0000259" key="3">
    <source>
        <dbReference type="Pfam" id="PF25885"/>
    </source>
</evidence>
<protein>
    <submittedName>
        <fullName evidence="6">Efflux RND transporter periplasmic adaptor subunit</fullName>
    </submittedName>
</protein>
<proteinExistence type="inferred from homology"/>
<dbReference type="AlphaFoldDB" id="A0A395LZE2"/>
<keyword evidence="2" id="KW-1133">Transmembrane helix</keyword>
<keyword evidence="2" id="KW-0472">Membrane</keyword>
<dbReference type="Pfam" id="PF25885">
    <property type="entry name" value="HH_EMRA"/>
    <property type="match status" value="1"/>
</dbReference>
<dbReference type="GO" id="GO:1990281">
    <property type="term" value="C:efflux pump complex"/>
    <property type="evidence" value="ECO:0007669"/>
    <property type="project" value="TreeGrafter"/>
</dbReference>
<dbReference type="EMBL" id="PHFL01000054">
    <property type="protein sequence ID" value="RFM23885.1"/>
    <property type="molecule type" value="Genomic_DNA"/>
</dbReference>
<evidence type="ECO:0000256" key="2">
    <source>
        <dbReference type="SAM" id="Phobius"/>
    </source>
</evidence>
<evidence type="ECO:0000259" key="5">
    <source>
        <dbReference type="Pfam" id="PF25990"/>
    </source>
</evidence>
<dbReference type="NCBIfam" id="TIGR01730">
    <property type="entry name" value="RND_mfp"/>
    <property type="match status" value="1"/>
</dbReference>
<dbReference type="GO" id="GO:0015562">
    <property type="term" value="F:efflux transmembrane transporter activity"/>
    <property type="evidence" value="ECO:0007669"/>
    <property type="project" value="TreeGrafter"/>
</dbReference>
<name>A0A395LZE2_9BACT</name>
<dbReference type="InterPro" id="IPR058637">
    <property type="entry name" value="YknX-like_C"/>
</dbReference>
<dbReference type="Gene3D" id="2.40.420.20">
    <property type="match status" value="1"/>
</dbReference>